<gene>
    <name evidence="2" type="ORF">A8135_10080</name>
    <name evidence="1" type="ORF">Ljam_2142</name>
</gene>
<accession>A0A0W0UJ66</accession>
<dbReference type="AlphaFoldDB" id="A0A0W0UJ66"/>
<reference evidence="2 4" key="2">
    <citation type="submission" date="2016-05" db="EMBL/GenBank/DDBJ databases">
        <authorList>
            <person name="Prochazka B."/>
            <person name="Indra A."/>
            <person name="Hasenberger P."/>
            <person name="Blaschitz M."/>
            <person name="Wagner L."/>
            <person name="Wewalka G."/>
            <person name="Sorschag S."/>
            <person name="Schmid D."/>
            <person name="Ruppitsch W."/>
        </authorList>
    </citation>
    <scope>NUCLEOTIDE SEQUENCE [LARGE SCALE GENOMIC DNA]</scope>
    <source>
        <strain evidence="2 4">974010_12</strain>
    </source>
</reference>
<proteinExistence type="predicted"/>
<organism evidence="1 3">
    <name type="scientific">Legionella jamestowniensis</name>
    <dbReference type="NCBI Taxonomy" id="455"/>
    <lineage>
        <taxon>Bacteria</taxon>
        <taxon>Pseudomonadati</taxon>
        <taxon>Pseudomonadota</taxon>
        <taxon>Gammaproteobacteria</taxon>
        <taxon>Legionellales</taxon>
        <taxon>Legionellaceae</taxon>
        <taxon>Legionella</taxon>
    </lineage>
</organism>
<name>A0A0W0UJ66_9GAMM</name>
<evidence type="ECO:0000313" key="2">
    <source>
        <dbReference type="EMBL" id="OCH99080.1"/>
    </source>
</evidence>
<dbReference type="Proteomes" id="UP000093336">
    <property type="component" value="Unassembled WGS sequence"/>
</dbReference>
<dbReference type="EMBL" id="LYOZ01000003">
    <property type="protein sequence ID" value="OCH99080.1"/>
    <property type="molecule type" value="Genomic_DNA"/>
</dbReference>
<evidence type="ECO:0000313" key="1">
    <source>
        <dbReference type="EMBL" id="KTD07947.1"/>
    </source>
</evidence>
<comment type="caution">
    <text evidence="1">The sequence shown here is derived from an EMBL/GenBank/DDBJ whole genome shotgun (WGS) entry which is preliminary data.</text>
</comment>
<dbReference type="PATRIC" id="fig|455.5.peg.2258"/>
<evidence type="ECO:0000313" key="4">
    <source>
        <dbReference type="Proteomes" id="UP000093336"/>
    </source>
</evidence>
<protein>
    <submittedName>
        <fullName evidence="1">Uncharacterized protein</fullName>
    </submittedName>
</protein>
<keyword evidence="4" id="KW-1185">Reference proteome</keyword>
<dbReference type="EMBL" id="LNYG01000013">
    <property type="protein sequence ID" value="KTD07947.1"/>
    <property type="molecule type" value="Genomic_DNA"/>
</dbReference>
<dbReference type="Proteomes" id="UP000054715">
    <property type="component" value="Unassembled WGS sequence"/>
</dbReference>
<reference evidence="1 3" key="1">
    <citation type="submission" date="2015-11" db="EMBL/GenBank/DDBJ databases">
        <title>Genomic analysis of 38 Legionella species identifies large and diverse effector repertoires.</title>
        <authorList>
            <person name="Burstein D."/>
            <person name="Amaro F."/>
            <person name="Zusman T."/>
            <person name="Lifshitz Z."/>
            <person name="Cohen O."/>
            <person name="Gilbert J.A."/>
            <person name="Pupko T."/>
            <person name="Shuman H.A."/>
            <person name="Segal G."/>
        </authorList>
    </citation>
    <scope>NUCLEOTIDE SEQUENCE [LARGE SCALE GENOMIC DNA]</scope>
    <source>
        <strain evidence="1 3">JA-26-G1-E2</strain>
    </source>
</reference>
<evidence type="ECO:0000313" key="3">
    <source>
        <dbReference type="Proteomes" id="UP000054715"/>
    </source>
</evidence>
<dbReference type="STRING" id="455.Ljam_2142"/>
<sequence length="358" mass="41739">MVCFFKTKKIQFRSAITIRVYIEEKIEERIFAEDALYSLKSQQQCQKNPECSRLMMRRYQALFTELSGYFNEEPWLNRFEYLAYLYLLNSESLKQNLIQLTPRNLNNLKKALVALFIKYYRQFESRVAGETPENSDPDLYQERIKAFKMFYIQTKSLVLSARTVSGVIAAVAMAAELAYQQPEIAELSLNCVEECAPLLKDSLTMRPAVVEEEHGAAFKFEQFRELVIKKLESYLKTRAERIETQRSGNYFTQIYLPIDRGVFYNNRLQDARIELASKLLVQLQFMSENGKDIDSPKHLLQMVQKAKIENEHLYCLYGRIIDKQGDLAQLLDTMQGALKAAYGWQEDNLKRGSLQAIR</sequence>